<keyword evidence="1" id="KW-0812">Transmembrane</keyword>
<feature type="transmembrane region" description="Helical" evidence="1">
    <location>
        <begin position="7"/>
        <end position="25"/>
    </location>
</feature>
<feature type="transmembrane region" description="Helical" evidence="1">
    <location>
        <begin position="77"/>
        <end position="104"/>
    </location>
</feature>
<evidence type="ECO:0000313" key="3">
    <source>
        <dbReference type="Proteomes" id="UP000620064"/>
    </source>
</evidence>
<dbReference type="RefSeq" id="WP_188617730.1">
    <property type="nucleotide sequence ID" value="NZ_BMLV01000003.1"/>
</dbReference>
<evidence type="ECO:0000256" key="1">
    <source>
        <dbReference type="SAM" id="Phobius"/>
    </source>
</evidence>
<dbReference type="Proteomes" id="UP000620064">
    <property type="component" value="Unassembled WGS sequence"/>
</dbReference>
<keyword evidence="1" id="KW-1133">Transmembrane helix</keyword>
<dbReference type="EMBL" id="BMLV01000003">
    <property type="protein sequence ID" value="GGP04558.1"/>
    <property type="molecule type" value="Genomic_DNA"/>
</dbReference>
<sequence length="111" mass="12777">MKIKDKIVLISLFLSLLYIGFGTYISSFDNLDIELKISTLVCGESGNPRCELTLLFFSMPSYGFSRMISMFFGGEEFIFYIVQTIMIFIYSVFLNSIFTILLFLKDSLIKN</sequence>
<organism evidence="2 3">
    <name type="scientific">Cloacibacterium rupense</name>
    <dbReference type="NCBI Taxonomy" id="517423"/>
    <lineage>
        <taxon>Bacteria</taxon>
        <taxon>Pseudomonadati</taxon>
        <taxon>Bacteroidota</taxon>
        <taxon>Flavobacteriia</taxon>
        <taxon>Flavobacteriales</taxon>
        <taxon>Weeksellaceae</taxon>
    </lineage>
</organism>
<protein>
    <submittedName>
        <fullName evidence="2">Uncharacterized protein</fullName>
    </submittedName>
</protein>
<gene>
    <name evidence="2" type="ORF">GCM10010992_17490</name>
</gene>
<accession>A0ABQ2NJ06</accession>
<reference evidence="3" key="1">
    <citation type="journal article" date="2019" name="Int. J. Syst. Evol. Microbiol.">
        <title>The Global Catalogue of Microorganisms (GCM) 10K type strain sequencing project: providing services to taxonomists for standard genome sequencing and annotation.</title>
        <authorList>
            <consortium name="The Broad Institute Genomics Platform"/>
            <consortium name="The Broad Institute Genome Sequencing Center for Infectious Disease"/>
            <person name="Wu L."/>
            <person name="Ma J."/>
        </authorList>
    </citation>
    <scope>NUCLEOTIDE SEQUENCE [LARGE SCALE GENOMIC DNA]</scope>
    <source>
        <strain evidence="3">CGMCC 1.7656</strain>
    </source>
</reference>
<proteinExistence type="predicted"/>
<keyword evidence="3" id="KW-1185">Reference proteome</keyword>
<keyword evidence="1" id="KW-0472">Membrane</keyword>
<evidence type="ECO:0000313" key="2">
    <source>
        <dbReference type="EMBL" id="GGP04558.1"/>
    </source>
</evidence>
<name>A0ABQ2NJ06_9FLAO</name>
<comment type="caution">
    <text evidence="2">The sequence shown here is derived from an EMBL/GenBank/DDBJ whole genome shotgun (WGS) entry which is preliminary data.</text>
</comment>